<dbReference type="RefSeq" id="WP_044187416.1">
    <property type="nucleotide sequence ID" value="NZ_JMCB01000005.1"/>
</dbReference>
<protein>
    <recommendedName>
        <fullName evidence="4">MYXO-CTERM domain-containing protein</fullName>
    </recommendedName>
</protein>
<proteinExistence type="predicted"/>
<dbReference type="InterPro" id="IPR049656">
    <property type="entry name" value="MXAN_6627.5-like"/>
</dbReference>
<evidence type="ECO:0000313" key="3">
    <source>
        <dbReference type="EMBL" id="AYM52375.1"/>
    </source>
</evidence>
<dbReference type="EMBL" id="MH908872">
    <property type="protein sequence ID" value="AYM52375.1"/>
    <property type="molecule type" value="Genomic_DNA"/>
</dbReference>
<evidence type="ECO:0000256" key="1">
    <source>
        <dbReference type="SAM" id="MobiDB-lite"/>
    </source>
</evidence>
<accession>A0A3S7UUF7</accession>
<evidence type="ECO:0000256" key="2">
    <source>
        <dbReference type="SAM" id="SignalP"/>
    </source>
</evidence>
<feature type="signal peptide" evidence="2">
    <location>
        <begin position="1"/>
        <end position="27"/>
    </location>
</feature>
<dbReference type="OrthoDB" id="5525180at2"/>
<evidence type="ECO:0008006" key="4">
    <source>
        <dbReference type="Google" id="ProtNLM"/>
    </source>
</evidence>
<reference evidence="3" key="1">
    <citation type="journal article" date="2018" name="J. Ind. Microbiol. Biotechnol.">
        <title>Genome mining reveals uncommon alkylpyrones as type III PKS products from myxobacteria.</title>
        <authorList>
            <person name="Hug J.J."/>
            <person name="Panter F."/>
            <person name="Krug D."/>
            <person name="Muller R."/>
        </authorList>
    </citation>
    <scope>NUCLEOTIDE SEQUENCE</scope>
    <source>
        <strain evidence="3">MCy2730</strain>
    </source>
</reference>
<keyword evidence="2" id="KW-0732">Signal</keyword>
<dbReference type="NCBIfam" id="NF041937">
    <property type="entry name" value="MXAN_6627.5_fam"/>
    <property type="match status" value="1"/>
</dbReference>
<feature type="chain" id="PRO_5018988290" description="MYXO-CTERM domain-containing protein" evidence="2">
    <location>
        <begin position="28"/>
        <end position="120"/>
    </location>
</feature>
<sequence>MAPLSLRTCLLTAAITLCLGVPWAAHAQTGGEDGGTSTAPDASVGEGGPDRDNPEGEDGVGRVVVNCRSSSDCSPRFNCNQGKCRYTGIREAERVGCLGGPEAAMVVVGVGLAVALRRRA</sequence>
<feature type="region of interest" description="Disordered" evidence="1">
    <location>
        <begin position="28"/>
        <end position="60"/>
    </location>
</feature>
<dbReference type="AlphaFoldDB" id="A0A3S7UUF7"/>
<organism evidence="3">
    <name type="scientific">Hyalangium minutum</name>
    <dbReference type="NCBI Taxonomy" id="394096"/>
    <lineage>
        <taxon>Bacteria</taxon>
        <taxon>Pseudomonadati</taxon>
        <taxon>Myxococcota</taxon>
        <taxon>Myxococcia</taxon>
        <taxon>Myxococcales</taxon>
        <taxon>Cystobacterineae</taxon>
        <taxon>Archangiaceae</taxon>
        <taxon>Hyalangium</taxon>
    </lineage>
</organism>
<name>A0A3S7UUF7_9BACT</name>